<feature type="signal peptide" evidence="2">
    <location>
        <begin position="1"/>
        <end position="18"/>
    </location>
</feature>
<dbReference type="Gene3D" id="3.40.50.1110">
    <property type="entry name" value="SGNH hydrolase"/>
    <property type="match status" value="1"/>
</dbReference>
<dbReference type="Proteomes" id="UP000224854">
    <property type="component" value="Unassembled WGS sequence"/>
</dbReference>
<dbReference type="AlphaFoldDB" id="A0A2C5YLM4"/>
<evidence type="ECO:0000256" key="1">
    <source>
        <dbReference type="ARBA" id="ARBA00022801"/>
    </source>
</evidence>
<dbReference type="InterPro" id="IPR051058">
    <property type="entry name" value="GDSL_Est/Lipase"/>
</dbReference>
<gene>
    <name evidence="3" type="ORF">CDD82_412</name>
</gene>
<sequence>MAMLRSITIIVAASLASATTCGASCFHMDNLVAFGDSYTDEGRLEYFYTHRSAPPAGAMLPPSNSTASGGYSWGRFVAQKTGAKLYDYAVGGAMCSNAIVNRTLAPINGPFPSVLEYEVPAFRQDLGFPQLYPDRRPDNTVYALWIGTNDLGIIGLLGDNQQNGVTLTTFADCVWTVLDQLYQSGARHFVLLNQLPLELAPMYATPGTSGMGNTRYWANRSAYNITEFQFKLAEYTSSANTLFHYGIPFNIDVKSRWPGASFALFDTHSLLRDMMADPSRYFDAPANVKDPFHVCLQGCSNSPEPLSSFLWYDELHTSERTQQVIASNFVDVVKGTSKYAYYHHA</sequence>
<dbReference type="GO" id="GO:0016788">
    <property type="term" value="F:hydrolase activity, acting on ester bonds"/>
    <property type="evidence" value="ECO:0007669"/>
    <property type="project" value="InterPro"/>
</dbReference>
<accession>A0A2C5YLM4</accession>
<dbReference type="SUPFAM" id="SSF52266">
    <property type="entry name" value="SGNH hydrolase"/>
    <property type="match status" value="1"/>
</dbReference>
<dbReference type="OrthoDB" id="1600564at2759"/>
<dbReference type="PANTHER" id="PTHR45648:SF22">
    <property type="entry name" value="GDSL LIPASE_ACYLHYDROLASE FAMILY PROTEIN (AFU_ORTHOLOGUE AFUA_4G14700)"/>
    <property type="match status" value="1"/>
</dbReference>
<dbReference type="InterPro" id="IPR036514">
    <property type="entry name" value="SGNH_hydro_sf"/>
</dbReference>
<keyword evidence="4" id="KW-1185">Reference proteome</keyword>
<dbReference type="Pfam" id="PF00657">
    <property type="entry name" value="Lipase_GDSL"/>
    <property type="match status" value="1"/>
</dbReference>
<organism evidence="3 4">
    <name type="scientific">Ophiocordyceps australis</name>
    <dbReference type="NCBI Taxonomy" id="1399860"/>
    <lineage>
        <taxon>Eukaryota</taxon>
        <taxon>Fungi</taxon>
        <taxon>Dikarya</taxon>
        <taxon>Ascomycota</taxon>
        <taxon>Pezizomycotina</taxon>
        <taxon>Sordariomycetes</taxon>
        <taxon>Hypocreomycetidae</taxon>
        <taxon>Hypocreales</taxon>
        <taxon>Ophiocordycipitaceae</taxon>
        <taxon>Ophiocordyceps</taxon>
    </lineage>
</organism>
<dbReference type="InterPro" id="IPR001087">
    <property type="entry name" value="GDSL"/>
</dbReference>
<protein>
    <recommendedName>
        <fullName evidence="5">Acetyl esterase</fullName>
    </recommendedName>
</protein>
<dbReference type="EMBL" id="NJEU01001095">
    <property type="protein sequence ID" value="PHH68606.1"/>
    <property type="molecule type" value="Genomic_DNA"/>
</dbReference>
<dbReference type="CDD" id="cd01846">
    <property type="entry name" value="fatty_acyltransferase_like"/>
    <property type="match status" value="1"/>
</dbReference>
<keyword evidence="2" id="KW-0732">Signal</keyword>
<evidence type="ECO:0000256" key="2">
    <source>
        <dbReference type="SAM" id="SignalP"/>
    </source>
</evidence>
<feature type="chain" id="PRO_5012586897" description="Acetyl esterase" evidence="2">
    <location>
        <begin position="19"/>
        <end position="345"/>
    </location>
</feature>
<evidence type="ECO:0008006" key="5">
    <source>
        <dbReference type="Google" id="ProtNLM"/>
    </source>
</evidence>
<keyword evidence="1" id="KW-0378">Hydrolase</keyword>
<dbReference type="PANTHER" id="PTHR45648">
    <property type="entry name" value="GDSL LIPASE/ACYLHYDROLASE FAMILY PROTEIN (AFU_ORTHOLOGUE AFUA_4G14700)"/>
    <property type="match status" value="1"/>
</dbReference>
<proteinExistence type="predicted"/>
<reference evidence="3 4" key="1">
    <citation type="submission" date="2017-06" db="EMBL/GenBank/DDBJ databases">
        <title>Ant-infecting Ophiocordyceps genomes reveal a high diversity of potential behavioral manipulation genes and a possible major role for enterotoxins.</title>
        <authorList>
            <person name="De Bekker C."/>
            <person name="Evans H.C."/>
            <person name="Brachmann A."/>
            <person name="Hughes D.P."/>
        </authorList>
    </citation>
    <scope>NUCLEOTIDE SEQUENCE [LARGE SCALE GENOMIC DNA]</scope>
    <source>
        <strain evidence="3 4">1348a</strain>
    </source>
</reference>
<evidence type="ECO:0000313" key="4">
    <source>
        <dbReference type="Proteomes" id="UP000224854"/>
    </source>
</evidence>
<comment type="caution">
    <text evidence="3">The sequence shown here is derived from an EMBL/GenBank/DDBJ whole genome shotgun (WGS) entry which is preliminary data.</text>
</comment>
<evidence type="ECO:0000313" key="3">
    <source>
        <dbReference type="EMBL" id="PHH68606.1"/>
    </source>
</evidence>
<name>A0A2C5YLM4_9HYPO</name>